<dbReference type="RefSeq" id="WP_184589839.1">
    <property type="nucleotide sequence ID" value="NZ_JACHLI010000009.1"/>
</dbReference>
<name>A0A7W7KJN0_PSENT</name>
<keyword evidence="4 12" id="KW-0472">Membrane</keyword>
<reference evidence="13 14" key="1">
    <citation type="submission" date="2020-08" db="EMBL/GenBank/DDBJ databases">
        <title>Functional genomics of gut bacteria from endangered species of beetles.</title>
        <authorList>
            <person name="Carlos-Shanley C."/>
        </authorList>
    </citation>
    <scope>NUCLEOTIDE SEQUENCE [LARGE SCALE GENOMIC DNA]</scope>
    <source>
        <strain evidence="13 14">S00179</strain>
    </source>
</reference>
<keyword evidence="3" id="KW-0378">Hydrolase</keyword>
<feature type="transmembrane region" description="Helical" evidence="12">
    <location>
        <begin position="379"/>
        <end position="400"/>
    </location>
</feature>
<feature type="transmembrane region" description="Helical" evidence="12">
    <location>
        <begin position="444"/>
        <end position="463"/>
    </location>
</feature>
<protein>
    <recommendedName>
        <fullName evidence="11">Endo-1,3-beta-glucanase btgC</fullName>
    </recommendedName>
    <alternativeName>
        <fullName evidence="10">Laminarinase btgC</fullName>
    </alternativeName>
</protein>
<keyword evidence="12" id="KW-1133">Transmembrane helix</keyword>
<dbReference type="EMBL" id="JACHLI010000009">
    <property type="protein sequence ID" value="MBB4863984.1"/>
    <property type="molecule type" value="Genomic_DNA"/>
</dbReference>
<feature type="transmembrane region" description="Helical" evidence="12">
    <location>
        <begin position="492"/>
        <end position="509"/>
    </location>
</feature>
<dbReference type="AlphaFoldDB" id="A0A7W7KJN0"/>
<keyword evidence="2" id="KW-1003">Cell membrane</keyword>
<evidence type="ECO:0000313" key="14">
    <source>
        <dbReference type="Proteomes" id="UP000566995"/>
    </source>
</evidence>
<evidence type="ECO:0000256" key="6">
    <source>
        <dbReference type="ARBA" id="ARBA00023277"/>
    </source>
</evidence>
<evidence type="ECO:0000256" key="3">
    <source>
        <dbReference type="ARBA" id="ARBA00022801"/>
    </source>
</evidence>
<comment type="function">
    <text evidence="9">Glucanases play a role in cell expansion during growth, in cell-cell fusion during mating, and in spore release during sporulation. This enzyme may be involved in beta-glucan degradation. Active on laminarin and lichenan.</text>
</comment>
<evidence type="ECO:0000256" key="2">
    <source>
        <dbReference type="ARBA" id="ARBA00022475"/>
    </source>
</evidence>
<keyword evidence="8" id="KW-0624">Polysaccharide degradation</keyword>
<dbReference type="GO" id="GO:0071555">
    <property type="term" value="P:cell wall organization"/>
    <property type="evidence" value="ECO:0007669"/>
    <property type="project" value="UniProtKB-KW"/>
</dbReference>
<keyword evidence="12" id="KW-0812">Transmembrane</keyword>
<evidence type="ECO:0000256" key="10">
    <source>
        <dbReference type="ARBA" id="ARBA00042373"/>
    </source>
</evidence>
<evidence type="ECO:0000256" key="5">
    <source>
        <dbReference type="ARBA" id="ARBA00023180"/>
    </source>
</evidence>
<feature type="transmembrane region" description="Helical" evidence="12">
    <location>
        <begin position="9"/>
        <end position="30"/>
    </location>
</feature>
<dbReference type="GO" id="GO:0000272">
    <property type="term" value="P:polysaccharide catabolic process"/>
    <property type="evidence" value="ECO:0007669"/>
    <property type="project" value="UniProtKB-KW"/>
</dbReference>
<evidence type="ECO:0000256" key="9">
    <source>
        <dbReference type="ARBA" id="ARBA00037649"/>
    </source>
</evidence>
<gene>
    <name evidence="13" type="ORF">HNP46_002844</name>
</gene>
<evidence type="ECO:0000256" key="12">
    <source>
        <dbReference type="SAM" id="Phobius"/>
    </source>
</evidence>
<evidence type="ECO:0000256" key="4">
    <source>
        <dbReference type="ARBA" id="ARBA00023136"/>
    </source>
</evidence>
<dbReference type="PANTHER" id="PTHR16631">
    <property type="entry name" value="GLUCAN 1,3-BETA-GLUCOSIDASE"/>
    <property type="match status" value="1"/>
</dbReference>
<feature type="transmembrane region" description="Helical" evidence="12">
    <location>
        <begin position="470"/>
        <end position="486"/>
    </location>
</feature>
<dbReference type="InterPro" id="IPR050732">
    <property type="entry name" value="Beta-glucan_modifiers"/>
</dbReference>
<sequence>MPQSSRFPFLPYCLALMLALIALCGLWYGLGKAVILPDAATATHKLQCASYSPFAKDQSPFDQPFVLRPQQMDADLALLATRFDCVRTYSMTGLEGIPELARKHGLKLMLGAWVNANPVDTEREVQALIKAANQYPDVVQSVIVGNETLLRKEVTGRYLAGLIHKVKAQVRQPVTYADVWEFWHQHPEIAPAVDFVTIHLLPYWEDQPRDIDAALAHVAQVREDFGREFAPKDVFIGETGWPSEGRQRETAVPSRVNEARFLRGFVHLAEEKGWHYNLIEAFDQPWKRESEGAVGGYWGLFSADREEKNVLAGPVSNLPDWPLWLGLGGVILLGGLLLGGRPGSSRAAVLLPLASALGAGCIGLWLELSVITSRFWGEWLWAAALVGLNLLVLAHASLALSARSGWRAKAFAALERHAGLWLAAAGFAGAVLMLGLVFDARYRSFPSAALLFPALVYLCRPVAAPRRETLLLALIIAGGIPVQLALEGLSNLQALGWAAVSLLMLGALLRGVRSVVSPSPSVRRADNPAVAG</sequence>
<dbReference type="GO" id="GO:0005886">
    <property type="term" value="C:plasma membrane"/>
    <property type="evidence" value="ECO:0007669"/>
    <property type="project" value="UniProtKB-SubCell"/>
</dbReference>
<keyword evidence="5" id="KW-0325">Glycoprotein</keyword>
<dbReference type="PANTHER" id="PTHR16631:SF17">
    <property type="entry name" value="GLUCAN ENDO-1,3-BETA-GLUCOSIDASE BTGC"/>
    <property type="match status" value="1"/>
</dbReference>
<keyword evidence="6" id="KW-0119">Carbohydrate metabolism</keyword>
<dbReference type="InterPro" id="IPR017853">
    <property type="entry name" value="GH"/>
</dbReference>
<feature type="transmembrane region" description="Helical" evidence="12">
    <location>
        <begin position="420"/>
        <end position="438"/>
    </location>
</feature>
<proteinExistence type="predicted"/>
<comment type="caution">
    <text evidence="13">The sequence shown here is derived from an EMBL/GenBank/DDBJ whole genome shotgun (WGS) entry which is preliminary data.</text>
</comment>
<dbReference type="SUPFAM" id="SSF51445">
    <property type="entry name" value="(Trans)glycosidases"/>
    <property type="match status" value="1"/>
</dbReference>
<evidence type="ECO:0000313" key="13">
    <source>
        <dbReference type="EMBL" id="MBB4863984.1"/>
    </source>
</evidence>
<dbReference type="GO" id="GO:0016787">
    <property type="term" value="F:hydrolase activity"/>
    <property type="evidence" value="ECO:0007669"/>
    <property type="project" value="UniProtKB-KW"/>
</dbReference>
<evidence type="ECO:0000256" key="11">
    <source>
        <dbReference type="ARBA" id="ARBA00043078"/>
    </source>
</evidence>
<feature type="transmembrane region" description="Helical" evidence="12">
    <location>
        <begin position="321"/>
        <end position="340"/>
    </location>
</feature>
<keyword evidence="7" id="KW-0961">Cell wall biogenesis/degradation</keyword>
<evidence type="ECO:0000256" key="8">
    <source>
        <dbReference type="ARBA" id="ARBA00023326"/>
    </source>
</evidence>
<evidence type="ECO:0000256" key="7">
    <source>
        <dbReference type="ARBA" id="ARBA00023316"/>
    </source>
</evidence>
<dbReference type="Gene3D" id="3.20.20.80">
    <property type="entry name" value="Glycosidases"/>
    <property type="match status" value="1"/>
</dbReference>
<evidence type="ECO:0000256" key="1">
    <source>
        <dbReference type="ARBA" id="ARBA00004236"/>
    </source>
</evidence>
<organism evidence="13 14">
    <name type="scientific">Pseudomonas nitroreducens</name>
    <dbReference type="NCBI Taxonomy" id="46680"/>
    <lineage>
        <taxon>Bacteria</taxon>
        <taxon>Pseudomonadati</taxon>
        <taxon>Pseudomonadota</taxon>
        <taxon>Gammaproteobacteria</taxon>
        <taxon>Pseudomonadales</taxon>
        <taxon>Pseudomonadaceae</taxon>
        <taxon>Pseudomonas</taxon>
    </lineage>
</organism>
<dbReference type="Proteomes" id="UP000566995">
    <property type="component" value="Unassembled WGS sequence"/>
</dbReference>
<accession>A0A7W7KJN0</accession>
<feature type="transmembrane region" description="Helical" evidence="12">
    <location>
        <begin position="347"/>
        <end position="367"/>
    </location>
</feature>
<comment type="subcellular location">
    <subcellularLocation>
        <location evidence="1">Cell membrane</location>
    </subcellularLocation>
</comment>